<evidence type="ECO:0000313" key="2">
    <source>
        <dbReference type="EMBL" id="PVH65173.1"/>
    </source>
</evidence>
<name>A0A2T8KSK7_9POAL</name>
<evidence type="ECO:0000256" key="1">
    <source>
        <dbReference type="SAM" id="MobiDB-lite"/>
    </source>
</evidence>
<gene>
    <name evidence="2" type="ORF">PAHAL_2G436700</name>
</gene>
<dbReference type="AlphaFoldDB" id="A0A2T8KSK7"/>
<dbReference type="Proteomes" id="UP000243499">
    <property type="component" value="Chromosome 2"/>
</dbReference>
<organism evidence="2">
    <name type="scientific">Panicum hallii</name>
    <dbReference type="NCBI Taxonomy" id="206008"/>
    <lineage>
        <taxon>Eukaryota</taxon>
        <taxon>Viridiplantae</taxon>
        <taxon>Streptophyta</taxon>
        <taxon>Embryophyta</taxon>
        <taxon>Tracheophyta</taxon>
        <taxon>Spermatophyta</taxon>
        <taxon>Magnoliopsida</taxon>
        <taxon>Liliopsida</taxon>
        <taxon>Poales</taxon>
        <taxon>Poaceae</taxon>
        <taxon>PACMAD clade</taxon>
        <taxon>Panicoideae</taxon>
        <taxon>Panicodae</taxon>
        <taxon>Paniceae</taxon>
        <taxon>Panicinae</taxon>
        <taxon>Panicum</taxon>
        <taxon>Panicum sect. Panicum</taxon>
    </lineage>
</organism>
<sequence length="153" mass="16435">MPLPAAPRRCRPHRTKSDADWPGGTTVTPRPARPPPPAQSPRPGPASWTCPVTATSGWSVLPLTLPPARRTHPAVWWLSGAARSDPMIPIPSHTLHRSVPSRPRPSTPATGAGTAQATATETATPSSPLRQRPAPWRHARIEGGMRRCTLLFP</sequence>
<protein>
    <submittedName>
        <fullName evidence="2">Uncharacterized protein</fullName>
    </submittedName>
</protein>
<dbReference type="Gramene" id="PVH65173">
    <property type="protein sequence ID" value="PVH65173"/>
    <property type="gene ID" value="PAHAL_2G436700"/>
</dbReference>
<proteinExistence type="predicted"/>
<accession>A0A2T8KSK7</accession>
<dbReference type="EMBL" id="CM008047">
    <property type="protein sequence ID" value="PVH65173.1"/>
    <property type="molecule type" value="Genomic_DNA"/>
</dbReference>
<feature type="region of interest" description="Disordered" evidence="1">
    <location>
        <begin position="1"/>
        <end position="53"/>
    </location>
</feature>
<reference evidence="2" key="1">
    <citation type="submission" date="2018-04" db="EMBL/GenBank/DDBJ databases">
        <title>WGS assembly of Panicum hallii.</title>
        <authorList>
            <person name="Lovell J."/>
            <person name="Jenkins J."/>
            <person name="Lowry D."/>
            <person name="Mamidi S."/>
            <person name="Sreedasyam A."/>
            <person name="Weng X."/>
            <person name="Barry K."/>
            <person name="Bonette J."/>
            <person name="Campitelli B."/>
            <person name="Daum C."/>
            <person name="Gordon S."/>
            <person name="Gould B."/>
            <person name="Lipzen A."/>
            <person name="Macqueen A."/>
            <person name="Palacio-Mejia J."/>
            <person name="Plott C."/>
            <person name="Shakirov E."/>
            <person name="Shu S."/>
            <person name="Yoshinaga Y."/>
            <person name="Zane M."/>
            <person name="Rokhsar D."/>
            <person name="Grimwood J."/>
            <person name="Schmutz J."/>
            <person name="Juenger T."/>
        </authorList>
    </citation>
    <scope>NUCLEOTIDE SEQUENCE [LARGE SCALE GENOMIC DNA]</scope>
    <source>
        <strain evidence="2">FIL2</strain>
    </source>
</reference>
<feature type="region of interest" description="Disordered" evidence="1">
    <location>
        <begin position="86"/>
        <end position="135"/>
    </location>
</feature>
<feature type="compositionally biased region" description="Low complexity" evidence="1">
    <location>
        <begin position="107"/>
        <end position="128"/>
    </location>
</feature>
<feature type="compositionally biased region" description="Pro residues" evidence="1">
    <location>
        <begin position="31"/>
        <end position="44"/>
    </location>
</feature>